<reference evidence="2 3" key="1">
    <citation type="submission" date="2019-07" db="EMBL/GenBank/DDBJ databases">
        <title>Rufibacter sp. nov., isolated from lake sediment.</title>
        <authorList>
            <person name="Qu J.-H."/>
        </authorList>
    </citation>
    <scope>NUCLEOTIDE SEQUENCE [LARGE SCALE GENOMIC DNA]</scope>
    <source>
        <strain evidence="2 3">NBS58-1</strain>
    </source>
</reference>
<name>A0A5B6TCY7_9BACT</name>
<keyword evidence="1" id="KW-0732">Signal</keyword>
<feature type="chain" id="PRO_5022896841" evidence="1">
    <location>
        <begin position="32"/>
        <end position="286"/>
    </location>
</feature>
<dbReference type="OrthoDB" id="9783700at2"/>
<dbReference type="Pfam" id="PF05096">
    <property type="entry name" value="Glu_cyclase_2"/>
    <property type="match status" value="1"/>
</dbReference>
<dbReference type="Proteomes" id="UP000324133">
    <property type="component" value="Unassembled WGS sequence"/>
</dbReference>
<dbReference type="Gene3D" id="2.130.10.10">
    <property type="entry name" value="YVTN repeat-like/Quinoprotein amine dehydrogenase"/>
    <property type="match status" value="1"/>
</dbReference>
<dbReference type="InterPro" id="IPR015943">
    <property type="entry name" value="WD40/YVTN_repeat-like_dom_sf"/>
</dbReference>
<dbReference type="AlphaFoldDB" id="A0A5B6TCY7"/>
<evidence type="ECO:0000313" key="3">
    <source>
        <dbReference type="Proteomes" id="UP000324133"/>
    </source>
</evidence>
<accession>A0A5B6TCY7</accession>
<sequence>MPSFILKNLRHKNKSLLTFVLLLIIAGCGNAQTDGANHAKGQNSGISDPALINYGVVKAHPHDTTAFTEGFLVHDGKLYESTGSPADLTQTKSLIGVVDLATGKMEVKAELDRSKYFGEGIAILKDRLYQLTYVSKVGFVYDVKTFRQVDDFTFESKEGWGLTTDGTHLIMSDGTSKLTYLHPGTFKTEKTITVQDPDGPVENLNELEFIKGYLYANVYTTNTIVKIDPSSGKVVGKLDLTSLEQDAKSKKPDALELNGIAFDSTAGKVYVTGKLWPNIYEIKFSY</sequence>
<comment type="caution">
    <text evidence="2">The sequence shown here is derived from an EMBL/GenBank/DDBJ whole genome shotgun (WGS) entry which is preliminary data.</text>
</comment>
<organism evidence="2 3">
    <name type="scientific">Rufibacter hautae</name>
    <dbReference type="NCBI Taxonomy" id="2595005"/>
    <lineage>
        <taxon>Bacteria</taxon>
        <taxon>Pseudomonadati</taxon>
        <taxon>Bacteroidota</taxon>
        <taxon>Cytophagia</taxon>
        <taxon>Cytophagales</taxon>
        <taxon>Hymenobacteraceae</taxon>
        <taxon>Rufibacter</taxon>
    </lineage>
</organism>
<proteinExistence type="predicted"/>
<dbReference type="PANTHER" id="PTHR31270">
    <property type="entry name" value="GLUTAMINYL-PEPTIDE CYCLOTRANSFERASE"/>
    <property type="match status" value="1"/>
</dbReference>
<feature type="signal peptide" evidence="1">
    <location>
        <begin position="1"/>
        <end position="31"/>
    </location>
</feature>
<protein>
    <submittedName>
        <fullName evidence="2">Glutaminyl-peptide cyclotransferase</fullName>
    </submittedName>
</protein>
<gene>
    <name evidence="2" type="ORF">FOA19_20775</name>
</gene>
<keyword evidence="2" id="KW-0808">Transferase</keyword>
<dbReference type="InterPro" id="IPR007788">
    <property type="entry name" value="QCT"/>
</dbReference>
<evidence type="ECO:0000313" key="2">
    <source>
        <dbReference type="EMBL" id="KAA3436811.1"/>
    </source>
</evidence>
<dbReference type="InterPro" id="IPR011044">
    <property type="entry name" value="Quino_amine_DH_bsu"/>
</dbReference>
<keyword evidence="3" id="KW-1185">Reference proteome</keyword>
<dbReference type="PANTHER" id="PTHR31270:SF1">
    <property type="entry name" value="GLUTAMINYL-PEPTIDE CYCLOTRANSFERASE"/>
    <property type="match status" value="1"/>
</dbReference>
<evidence type="ECO:0000256" key="1">
    <source>
        <dbReference type="SAM" id="SignalP"/>
    </source>
</evidence>
<dbReference type="GO" id="GO:0016603">
    <property type="term" value="F:glutaminyl-peptide cyclotransferase activity"/>
    <property type="evidence" value="ECO:0007669"/>
    <property type="project" value="InterPro"/>
</dbReference>
<dbReference type="EMBL" id="VKKY01000003">
    <property type="protein sequence ID" value="KAA3436811.1"/>
    <property type="molecule type" value="Genomic_DNA"/>
</dbReference>
<dbReference type="PROSITE" id="PS51257">
    <property type="entry name" value="PROKAR_LIPOPROTEIN"/>
    <property type="match status" value="1"/>
</dbReference>
<dbReference type="SUPFAM" id="SSF50969">
    <property type="entry name" value="YVTN repeat-like/Quinoprotein amine dehydrogenase"/>
    <property type="match status" value="1"/>
</dbReference>